<organism evidence="1 2">
    <name type="scientific">Selenomonas dianae</name>
    <dbReference type="NCBI Taxonomy" id="135079"/>
    <lineage>
        <taxon>Bacteria</taxon>
        <taxon>Bacillati</taxon>
        <taxon>Bacillota</taxon>
        <taxon>Negativicutes</taxon>
        <taxon>Selenomonadales</taxon>
        <taxon>Selenomonadaceae</taxon>
        <taxon>Selenomonas</taxon>
    </lineage>
</organism>
<comment type="caution">
    <text evidence="1">The sequence shown here is derived from an EMBL/GenBank/DDBJ whole genome shotgun (WGS) entry which is preliminary data.</text>
</comment>
<sequence>MGIKEKLKRFRHRIFAADFTILDELYWAQIYNSTIQNSAWLEDKSISPGRWAVGYNYLYVLYRILDDIRPTHILELGLGQSTKIIGQYAMHCNASEHIDHVVVEHDDEWVQFFFRRNKPLCQNTQIVTLPLIDVEKEGELFKVYDGFQGMMESLNMRFHVLSIDGPLGAGEHWGRRDILSCIPSCLEADFAIIFDDYGQGEYTLNTIKDTEKILHEHHIEFVKGMYPGVAHKGVCILTSKSWKFLTSL</sequence>
<evidence type="ECO:0008006" key="3">
    <source>
        <dbReference type="Google" id="ProtNLM"/>
    </source>
</evidence>
<keyword evidence="2" id="KW-1185">Reference proteome</keyword>
<proteinExistence type="predicted"/>
<evidence type="ECO:0000313" key="1">
    <source>
        <dbReference type="EMBL" id="GAA0208013.1"/>
    </source>
</evidence>
<protein>
    <recommendedName>
        <fullName evidence="3">Class I SAM-dependent methyltransferase</fullName>
    </recommendedName>
</protein>
<evidence type="ECO:0000313" key="2">
    <source>
        <dbReference type="Proteomes" id="UP001500399"/>
    </source>
</evidence>
<gene>
    <name evidence="1" type="ORF">GCM10008919_09120</name>
</gene>
<dbReference type="EMBL" id="BAAACR010000005">
    <property type="protein sequence ID" value="GAA0208013.1"/>
    <property type="molecule type" value="Genomic_DNA"/>
</dbReference>
<reference evidence="1 2" key="1">
    <citation type="journal article" date="2019" name="Int. J. Syst. Evol. Microbiol.">
        <title>The Global Catalogue of Microorganisms (GCM) 10K type strain sequencing project: providing services to taxonomists for standard genome sequencing and annotation.</title>
        <authorList>
            <consortium name="The Broad Institute Genomics Platform"/>
            <consortium name="The Broad Institute Genome Sequencing Center for Infectious Disease"/>
            <person name="Wu L."/>
            <person name="Ma J."/>
        </authorList>
    </citation>
    <scope>NUCLEOTIDE SEQUENCE [LARGE SCALE GENOMIC DNA]</scope>
    <source>
        <strain evidence="1 2">JCM 8542</strain>
    </source>
</reference>
<dbReference type="Proteomes" id="UP001500399">
    <property type="component" value="Unassembled WGS sequence"/>
</dbReference>
<dbReference type="InterPro" id="IPR029063">
    <property type="entry name" value="SAM-dependent_MTases_sf"/>
</dbReference>
<name>A0ABN0T046_9FIRM</name>
<accession>A0ABN0T046</accession>
<dbReference type="Gene3D" id="3.40.50.150">
    <property type="entry name" value="Vaccinia Virus protein VP39"/>
    <property type="match status" value="1"/>
</dbReference>
<dbReference type="RefSeq" id="WP_304987174.1">
    <property type="nucleotide sequence ID" value="NZ_BAAACR010000005.1"/>
</dbReference>